<name>A0AA36AP84_OCTVU</name>
<dbReference type="EMBL" id="OX597816">
    <property type="protein sequence ID" value="CAI9719159.1"/>
    <property type="molecule type" value="Genomic_DNA"/>
</dbReference>
<keyword evidence="2" id="KW-1185">Reference proteome</keyword>
<protein>
    <submittedName>
        <fullName evidence="1">Uncharacterized protein</fullName>
    </submittedName>
</protein>
<evidence type="ECO:0000313" key="1">
    <source>
        <dbReference type="EMBL" id="CAI9719159.1"/>
    </source>
</evidence>
<proteinExistence type="predicted"/>
<dbReference type="Proteomes" id="UP001162480">
    <property type="component" value="Chromosome 3"/>
</dbReference>
<reference evidence="1" key="1">
    <citation type="submission" date="2023-08" db="EMBL/GenBank/DDBJ databases">
        <authorList>
            <person name="Alioto T."/>
            <person name="Alioto T."/>
            <person name="Gomez Garrido J."/>
        </authorList>
    </citation>
    <scope>NUCLEOTIDE SEQUENCE</scope>
</reference>
<evidence type="ECO:0000313" key="2">
    <source>
        <dbReference type="Proteomes" id="UP001162480"/>
    </source>
</evidence>
<dbReference type="PANTHER" id="PTHR35263:SF1">
    <property type="entry name" value="TESTIS-EXPRESSED PROTEIN 49"/>
    <property type="match status" value="1"/>
</dbReference>
<dbReference type="AlphaFoldDB" id="A0AA36AP84"/>
<accession>A0AA36AP84</accession>
<dbReference type="PANTHER" id="PTHR35263">
    <property type="entry name" value="TESTIS-EXPRESSED PROTEIN 49"/>
    <property type="match status" value="1"/>
</dbReference>
<dbReference type="InterPro" id="IPR038775">
    <property type="entry name" value="SPMIP11"/>
</dbReference>
<organism evidence="1 2">
    <name type="scientific">Octopus vulgaris</name>
    <name type="common">Common octopus</name>
    <dbReference type="NCBI Taxonomy" id="6645"/>
    <lineage>
        <taxon>Eukaryota</taxon>
        <taxon>Metazoa</taxon>
        <taxon>Spiralia</taxon>
        <taxon>Lophotrochozoa</taxon>
        <taxon>Mollusca</taxon>
        <taxon>Cephalopoda</taxon>
        <taxon>Coleoidea</taxon>
        <taxon>Octopodiformes</taxon>
        <taxon>Octopoda</taxon>
        <taxon>Incirrata</taxon>
        <taxon>Octopodidae</taxon>
        <taxon>Octopus</taxon>
    </lineage>
</organism>
<gene>
    <name evidence="1" type="ORF">OCTVUL_1B006483</name>
</gene>
<dbReference type="Pfam" id="PF22593">
    <property type="entry name" value="SPMIP11"/>
    <property type="match status" value="1"/>
</dbReference>
<sequence length="93" mass="11466">MNKMYSSSNLEHHDSFNELKRLKIKHVRNVKGPTEMYLQPNTTSQELGWHYKEHFTMSQKPSWTYIERWPIVQNEMTKFVDHMKRNDRDFIFF</sequence>